<organism evidence="1">
    <name type="scientific">Marseillevirus LCMAC102</name>
    <dbReference type="NCBI Taxonomy" id="2506603"/>
    <lineage>
        <taxon>Viruses</taxon>
        <taxon>Varidnaviria</taxon>
        <taxon>Bamfordvirae</taxon>
        <taxon>Nucleocytoviricota</taxon>
        <taxon>Megaviricetes</taxon>
        <taxon>Pimascovirales</taxon>
        <taxon>Pimascovirales incertae sedis</taxon>
        <taxon>Marseilleviridae</taxon>
    </lineage>
</organism>
<proteinExistence type="predicted"/>
<name>A0A481YT29_9VIRU</name>
<gene>
    <name evidence="1" type="ORF">LCMAC102_00230</name>
</gene>
<accession>A0A481YT29</accession>
<evidence type="ECO:0000313" key="1">
    <source>
        <dbReference type="EMBL" id="QBK86229.1"/>
    </source>
</evidence>
<protein>
    <submittedName>
        <fullName evidence="1">Uncharacterized protein</fullName>
    </submittedName>
</protein>
<reference evidence="1" key="1">
    <citation type="journal article" date="2019" name="MBio">
        <title>Virus Genomes from Deep Sea Sediments Expand the Ocean Megavirome and Support Independent Origins of Viral Gigantism.</title>
        <authorList>
            <person name="Backstrom D."/>
            <person name="Yutin N."/>
            <person name="Jorgensen S.L."/>
            <person name="Dharamshi J."/>
            <person name="Homa F."/>
            <person name="Zaremba-Niedwiedzka K."/>
            <person name="Spang A."/>
            <person name="Wolf Y.I."/>
            <person name="Koonin E.V."/>
            <person name="Ettema T.J."/>
        </authorList>
    </citation>
    <scope>NUCLEOTIDE SEQUENCE</scope>
</reference>
<dbReference type="EMBL" id="MK500334">
    <property type="protein sequence ID" value="QBK86229.1"/>
    <property type="molecule type" value="Genomic_DNA"/>
</dbReference>
<sequence>MATATPYISGLKKPLNMLENPIYPDIKNAPPRFVWSRKHWNVDVGATMRDTEHITQFYEPAVLAQSRDYNRTVYGQSSHKDIVNAEFRPPLLSPYEDLGPLTRIPATIHAIIPHINPGTAGHDGGTSGYTAKNEHASDIEGALTDRIKAGEWRPTFYAPIEIPMDNSVLPDLEAKLPSVSVHAGWKYPVQFSPPPPSEQGSSSTLEYEKLSTPIHSGYTTQLKIDGQSGMERLSLDDNMPQVSITAGMNTPTQINAETPIEMFELEDKRPRVSVTAGTNIPIQIDAETRVDELFYNRPQVAATSGINNQIQIDGETRLEDIELEQKISEGSPAVLNPGSDSGYKERLSMYSKPDDYIRNNRPAYSYTVQSESPAYKAQNEMTHRPHFRERLQPLKSYGQISQSSGAIPRSGIEQPQISLRGEQGLAGMPKPAKYRF</sequence>